<dbReference type="GO" id="GO:0003735">
    <property type="term" value="F:structural constituent of ribosome"/>
    <property type="evidence" value="ECO:0007669"/>
    <property type="project" value="InterPro"/>
</dbReference>
<reference evidence="8" key="1">
    <citation type="submission" date="2013-04" db="EMBL/GenBank/DDBJ databases">
        <authorList>
            <person name="Valach M."/>
            <person name="Hegedusova E."/>
            <person name="Brejova B."/>
            <person name="Nosek J."/>
        </authorList>
    </citation>
    <scope>NUCLEOTIDE SEQUENCE</scope>
    <source>
        <strain evidence="8">CBS 6075</strain>
    </source>
</reference>
<geneLocation type="mitochondrion" evidence="8"/>
<accession>S5TEU4</accession>
<comment type="similarity">
    <text evidence="2">Belongs to the universal ribosomal protein uS3 family.</text>
</comment>
<proteinExistence type="inferred from homology"/>
<evidence type="ECO:0000256" key="7">
    <source>
        <dbReference type="ARBA" id="ARBA00035430"/>
    </source>
</evidence>
<sequence length="595" mass="70207">MNWINIKLILKLIINKLINSPINRANYLNIRYNITILLYVFEDLFLNKFKSLKDKQIHYYNYILNNNKLIKLNSTSNKYIAYNFNRYELLKNMLISRLTSKLIYDLIYKIFYNNINKSSRFINNYVYLVISKPKVKINLSNVKISFYYYLPSYKPNLFINRTLLYLNNNNPKLAQSTLSKGKLDNLKYSFISNIINNIFELRNNKHLSENLNNIINKKSNNIYSSSLYNLIAYRLKFRVLNHNINNDLTRYYIKNLLTNIYSSVNIVKNKKGHGNLLPVSIYNNILNDIPQENNWLYSGYTNLDTKKRIYKILLNRGNKDLILSNTKYISNNTNMDSNLVIKRAFHNSSDNKPNYLQLIVFSINKLFNQLNGNNNINNKSIINVNKLSNILSKFFNNKKVIINPIHLKYEYNNTDILMRILSNSIDDENDRDIDRKFRKILLNRKLVLNDSKRILNTIKENKLVSISNRDNIYDNQLDYQKELNVNNSIDNISKESIRDILLPNMNINLSDNITNKYLVGTKFEYNGKYGSSWGKRRSNKYSYNKGTFRNYLIEYNQVKNSSYNLNYIKPGVSKGYIGKHTFSGKVGIKLTLNRI</sequence>
<name>S5TEU4_9ASCO</name>
<keyword evidence="5" id="KW-0687">Ribonucleoprotein</keyword>
<comment type="subcellular location">
    <subcellularLocation>
        <location evidence="1">Mitochondrion</location>
    </subcellularLocation>
</comment>
<organism evidence="8">
    <name type="scientific">Ogataea philodendri</name>
    <dbReference type="NCBI Taxonomy" id="1378263"/>
    <lineage>
        <taxon>Eukaryota</taxon>
        <taxon>Fungi</taxon>
        <taxon>Dikarya</taxon>
        <taxon>Ascomycota</taxon>
        <taxon>Saccharomycotina</taxon>
        <taxon>Pichiomycetes</taxon>
        <taxon>Pichiales</taxon>
        <taxon>Pichiaceae</taxon>
        <taxon>Ogataea</taxon>
    </lineage>
</organism>
<keyword evidence="4 8" id="KW-0496">Mitochondrion</keyword>
<dbReference type="GO" id="GO:1990904">
    <property type="term" value="C:ribonucleoprotein complex"/>
    <property type="evidence" value="ECO:0007669"/>
    <property type="project" value="UniProtKB-KW"/>
</dbReference>
<evidence type="ECO:0000256" key="2">
    <source>
        <dbReference type="ARBA" id="ARBA00010761"/>
    </source>
</evidence>
<dbReference type="GeneID" id="16694855"/>
<evidence type="ECO:0000256" key="6">
    <source>
        <dbReference type="ARBA" id="ARBA00035157"/>
    </source>
</evidence>
<keyword evidence="3 8" id="KW-0689">Ribosomal protein</keyword>
<dbReference type="GO" id="GO:0005840">
    <property type="term" value="C:ribosome"/>
    <property type="evidence" value="ECO:0007669"/>
    <property type="project" value="UniProtKB-KW"/>
</dbReference>
<dbReference type="EMBL" id="KC993191">
    <property type="protein sequence ID" value="AGS44394.1"/>
    <property type="molecule type" value="Genomic_DNA"/>
</dbReference>
<evidence type="ECO:0000256" key="3">
    <source>
        <dbReference type="ARBA" id="ARBA00022980"/>
    </source>
</evidence>
<evidence type="ECO:0000256" key="1">
    <source>
        <dbReference type="ARBA" id="ARBA00004173"/>
    </source>
</evidence>
<dbReference type="InterPro" id="IPR007980">
    <property type="entry name" value="Ribosomal_uS3m_fun"/>
</dbReference>
<protein>
    <recommendedName>
        <fullName evidence="6">Small ribosomal subunit protein uS3m</fullName>
    </recommendedName>
    <alternativeName>
        <fullName evidence="7">Ribosomal protein VAR1, mitochondrial</fullName>
    </alternativeName>
</protein>
<gene>
    <name evidence="8" type="primary">rps3</name>
</gene>
<evidence type="ECO:0000256" key="4">
    <source>
        <dbReference type="ARBA" id="ARBA00023128"/>
    </source>
</evidence>
<dbReference type="GO" id="GO:0006412">
    <property type="term" value="P:translation"/>
    <property type="evidence" value="ECO:0007669"/>
    <property type="project" value="InterPro"/>
</dbReference>
<dbReference type="GO" id="GO:0005739">
    <property type="term" value="C:mitochondrion"/>
    <property type="evidence" value="ECO:0007669"/>
    <property type="project" value="UniProtKB-SubCell"/>
</dbReference>
<dbReference type="AlphaFoldDB" id="S5TEU4"/>
<evidence type="ECO:0000256" key="5">
    <source>
        <dbReference type="ARBA" id="ARBA00023274"/>
    </source>
</evidence>
<evidence type="ECO:0000313" key="8">
    <source>
        <dbReference type="EMBL" id="AGS44394.1"/>
    </source>
</evidence>
<dbReference type="Pfam" id="PF05316">
    <property type="entry name" value="VAR1"/>
    <property type="match status" value="1"/>
</dbReference>
<dbReference type="RefSeq" id="YP_008475086.1">
    <property type="nucleotide sequence ID" value="NC_022165.1"/>
</dbReference>